<evidence type="ECO:0000313" key="3">
    <source>
        <dbReference type="EMBL" id="CAF1638973.1"/>
    </source>
</evidence>
<reference evidence="2" key="1">
    <citation type="submission" date="2021-02" db="EMBL/GenBank/DDBJ databases">
        <authorList>
            <person name="Nowell W R."/>
        </authorList>
    </citation>
    <scope>NUCLEOTIDE SEQUENCE</scope>
</reference>
<dbReference type="InterPro" id="IPR032675">
    <property type="entry name" value="LRR_dom_sf"/>
</dbReference>
<dbReference type="Gene3D" id="3.80.10.10">
    <property type="entry name" value="Ribonuclease Inhibitor"/>
    <property type="match status" value="1"/>
</dbReference>
<keyword evidence="4" id="KW-1185">Reference proteome</keyword>
<dbReference type="EMBL" id="CAJNOR010008905">
    <property type="protein sequence ID" value="CAF1638973.1"/>
    <property type="molecule type" value="Genomic_DNA"/>
</dbReference>
<dbReference type="Proteomes" id="UP000663852">
    <property type="component" value="Unassembled WGS sequence"/>
</dbReference>
<name>A0A815D2Z3_ADIRI</name>
<dbReference type="EMBL" id="CAJNOJ010000208">
    <property type="protein sequence ID" value="CAF1290823.1"/>
    <property type="molecule type" value="Genomic_DNA"/>
</dbReference>
<comment type="caution">
    <text evidence="2">The sequence shown here is derived from an EMBL/GenBank/DDBJ whole genome shotgun (WGS) entry which is preliminary data.</text>
</comment>
<evidence type="ECO:0000313" key="4">
    <source>
        <dbReference type="Proteomes" id="UP000663828"/>
    </source>
</evidence>
<accession>A0A815D2Z3</accession>
<gene>
    <name evidence="2" type="ORF">EDS130_LOCUS30075</name>
    <name evidence="3" type="ORF">XAT740_LOCUS52974</name>
</gene>
<proteinExistence type="predicted"/>
<dbReference type="OrthoDB" id="9996291at2759"/>
<dbReference type="SUPFAM" id="SSF52047">
    <property type="entry name" value="RNI-like"/>
    <property type="match status" value="1"/>
</dbReference>
<evidence type="ECO:0000313" key="2">
    <source>
        <dbReference type="EMBL" id="CAF1290823.1"/>
    </source>
</evidence>
<organism evidence="2 5">
    <name type="scientific">Adineta ricciae</name>
    <name type="common">Rotifer</name>
    <dbReference type="NCBI Taxonomy" id="249248"/>
    <lineage>
        <taxon>Eukaryota</taxon>
        <taxon>Metazoa</taxon>
        <taxon>Spiralia</taxon>
        <taxon>Gnathifera</taxon>
        <taxon>Rotifera</taxon>
        <taxon>Eurotatoria</taxon>
        <taxon>Bdelloidea</taxon>
        <taxon>Adinetida</taxon>
        <taxon>Adinetidae</taxon>
        <taxon>Adineta</taxon>
    </lineage>
</organism>
<feature type="domain" description="F-box" evidence="1">
    <location>
        <begin position="1"/>
        <end position="26"/>
    </location>
</feature>
<dbReference type="AlphaFoldDB" id="A0A815D2Z3"/>
<sequence>MSFELLPNEILLDIFEYFNGIDLLRIFYGLNFRINMVLHERFPTCTVDLHLVSKRYFDILCRSYFPTMSKYISSFHLSDSEETPRQIELFLSTLSSFQELSQLKTLSISYLRSHAILTQILQGCFQLSNLTQLTFSNCYLQDDCVDFQSIINQIWSLEKLTHCTLGIAVKRQCLFCTPTIISSTLKSLSIEKLLIELKQINQLFEFTPNLQHLSLSVLSFVDNQYQPVPLPTVTNLNIHSVVKCDASNMSRFLENLPNLQRLSIDLSCEIVNGNDLETVISNHLPKLETLQLKMKMILSPQQDLVARFQTLFNSYRTPFWIDERRWFIRCLTSVRRFYVYSISKIFEENIPLAFKSTDPHDDERDIHYALIKIPSQEILSATMFSNAYFTKLKELHISLPIDERFWAAIPNLNRLQTLKIMSHTHTFRSQVQALLKRTPNLYRLSVCQQEPTILATSLFKYTNASIRELDLLDMSYCFDKQDCLKLSQSPLGEQCEKLSVLVADCQCIISLIENMSKLRMLNVRCRDEQFVHTEMNEDKRTLWLKDHLPMGCVVIRNPKCTCNILVWI</sequence>
<dbReference type="Proteomes" id="UP000663828">
    <property type="component" value="Unassembled WGS sequence"/>
</dbReference>
<evidence type="ECO:0000259" key="1">
    <source>
        <dbReference type="PROSITE" id="PS50181"/>
    </source>
</evidence>
<protein>
    <recommendedName>
        <fullName evidence="1">F-box domain-containing protein</fullName>
    </recommendedName>
</protein>
<dbReference type="PROSITE" id="PS50181">
    <property type="entry name" value="FBOX"/>
    <property type="match status" value="1"/>
</dbReference>
<dbReference type="InterPro" id="IPR001810">
    <property type="entry name" value="F-box_dom"/>
</dbReference>
<evidence type="ECO:0000313" key="5">
    <source>
        <dbReference type="Proteomes" id="UP000663852"/>
    </source>
</evidence>